<dbReference type="SUPFAM" id="SSF49854">
    <property type="entry name" value="Spermadhesin, CUB domain"/>
    <property type="match status" value="1"/>
</dbReference>
<keyword evidence="1" id="KW-1015">Disulfide bond</keyword>
<keyword evidence="4" id="KW-1185">Reference proteome</keyword>
<feature type="domain" description="CUB" evidence="2">
    <location>
        <begin position="95"/>
        <end position="138"/>
    </location>
</feature>
<reference evidence="3" key="1">
    <citation type="submission" date="2021-02" db="EMBL/GenBank/DDBJ databases">
        <authorList>
            <person name="Steward A R."/>
        </authorList>
    </citation>
    <scope>NUCLEOTIDE SEQUENCE</scope>
</reference>
<name>A0A821QND8_9NEOP</name>
<sequence length="141" mass="15656">MKRSYKSNDHFGFATLTQAKFSDATIHLSLDFDTSLRTAESSKAVRKPTCLSYECYRRLSATLIALLSIHVADEGHAVNPSCSCIRFTAGAGGATRGTFSSPDFPHAYPRALCLLYTFIAQPHQIIEIVFSDFDVYKDHVE</sequence>
<dbReference type="InterPro" id="IPR000859">
    <property type="entry name" value="CUB_dom"/>
</dbReference>
<dbReference type="EMBL" id="CAJOBZ010000010">
    <property type="protein sequence ID" value="CAF4829347.1"/>
    <property type="molecule type" value="Genomic_DNA"/>
</dbReference>
<dbReference type="Pfam" id="PF00431">
    <property type="entry name" value="CUB"/>
    <property type="match status" value="1"/>
</dbReference>
<evidence type="ECO:0000256" key="1">
    <source>
        <dbReference type="ARBA" id="ARBA00023157"/>
    </source>
</evidence>
<dbReference type="AlphaFoldDB" id="A0A821QND8"/>
<proteinExistence type="predicted"/>
<evidence type="ECO:0000313" key="3">
    <source>
        <dbReference type="EMBL" id="CAF4829347.1"/>
    </source>
</evidence>
<dbReference type="InterPro" id="IPR035914">
    <property type="entry name" value="Sperma_CUB_dom_sf"/>
</dbReference>
<organism evidence="3 4">
    <name type="scientific">Pieris macdunnoughi</name>
    <dbReference type="NCBI Taxonomy" id="345717"/>
    <lineage>
        <taxon>Eukaryota</taxon>
        <taxon>Metazoa</taxon>
        <taxon>Ecdysozoa</taxon>
        <taxon>Arthropoda</taxon>
        <taxon>Hexapoda</taxon>
        <taxon>Insecta</taxon>
        <taxon>Pterygota</taxon>
        <taxon>Neoptera</taxon>
        <taxon>Endopterygota</taxon>
        <taxon>Lepidoptera</taxon>
        <taxon>Glossata</taxon>
        <taxon>Ditrysia</taxon>
        <taxon>Papilionoidea</taxon>
        <taxon>Pieridae</taxon>
        <taxon>Pierinae</taxon>
        <taxon>Pieris</taxon>
    </lineage>
</organism>
<dbReference type="Proteomes" id="UP000663880">
    <property type="component" value="Unassembled WGS sequence"/>
</dbReference>
<protein>
    <recommendedName>
        <fullName evidence="2">CUB domain-containing protein</fullName>
    </recommendedName>
</protein>
<evidence type="ECO:0000313" key="4">
    <source>
        <dbReference type="Proteomes" id="UP000663880"/>
    </source>
</evidence>
<comment type="caution">
    <text evidence="3">The sequence shown here is derived from an EMBL/GenBank/DDBJ whole genome shotgun (WGS) entry which is preliminary data.</text>
</comment>
<gene>
    <name evidence="3" type="ORF">PMACD_LOCUS5141</name>
</gene>
<accession>A0A821QND8</accession>
<dbReference type="OrthoDB" id="6369184at2759"/>
<dbReference type="Gene3D" id="2.60.120.290">
    <property type="entry name" value="Spermadhesin, CUB domain"/>
    <property type="match status" value="1"/>
</dbReference>
<evidence type="ECO:0000259" key="2">
    <source>
        <dbReference type="Pfam" id="PF00431"/>
    </source>
</evidence>